<feature type="transmembrane region" description="Helical" evidence="1">
    <location>
        <begin position="45"/>
        <end position="66"/>
    </location>
</feature>
<reference evidence="2" key="1">
    <citation type="submission" date="2018-05" db="EMBL/GenBank/DDBJ databases">
        <authorList>
            <person name="Lanie J.A."/>
            <person name="Ng W.-L."/>
            <person name="Kazmierczak K.M."/>
            <person name="Andrzejewski T.M."/>
            <person name="Davidsen T.M."/>
            <person name="Wayne K.J."/>
            <person name="Tettelin H."/>
            <person name="Glass J.I."/>
            <person name="Rusch D."/>
            <person name="Podicherti R."/>
            <person name="Tsui H.-C.T."/>
            <person name="Winkler M.E."/>
        </authorList>
    </citation>
    <scope>NUCLEOTIDE SEQUENCE</scope>
</reference>
<name>A0A382A471_9ZZZZ</name>
<evidence type="ECO:0000313" key="2">
    <source>
        <dbReference type="EMBL" id="SVA96164.1"/>
    </source>
</evidence>
<dbReference type="EMBL" id="UINC01023790">
    <property type="protein sequence ID" value="SVA96164.1"/>
    <property type="molecule type" value="Genomic_DNA"/>
</dbReference>
<proteinExistence type="predicted"/>
<accession>A0A382A471</accession>
<organism evidence="2">
    <name type="scientific">marine metagenome</name>
    <dbReference type="NCBI Taxonomy" id="408172"/>
    <lineage>
        <taxon>unclassified sequences</taxon>
        <taxon>metagenomes</taxon>
        <taxon>ecological metagenomes</taxon>
    </lineage>
</organism>
<evidence type="ECO:0000256" key="1">
    <source>
        <dbReference type="SAM" id="Phobius"/>
    </source>
</evidence>
<keyword evidence="1" id="KW-1133">Transmembrane helix</keyword>
<feature type="non-terminal residue" evidence="2">
    <location>
        <position position="1"/>
    </location>
</feature>
<keyword evidence="1" id="KW-0472">Membrane</keyword>
<dbReference type="AlphaFoldDB" id="A0A382A471"/>
<protein>
    <submittedName>
        <fullName evidence="2">Uncharacterized protein</fullName>
    </submittedName>
</protein>
<keyword evidence="1" id="KW-0812">Transmembrane</keyword>
<feature type="transmembrane region" description="Helical" evidence="1">
    <location>
        <begin position="86"/>
        <end position="106"/>
    </location>
</feature>
<feature type="transmembrane region" description="Helical" evidence="1">
    <location>
        <begin position="6"/>
        <end position="33"/>
    </location>
</feature>
<feature type="non-terminal residue" evidence="2">
    <location>
        <position position="111"/>
    </location>
</feature>
<sequence length="111" mass="12172">MTLEPILIIIISALFLLIIPIAFGFSALSAAAIKTKRIVQIVATVMLALATVGVGLIWIGFAVIGAGVQLEYDMKHGQAEFGLPMVVYYSPWYVIGLWIVNLIVFLRDMFT</sequence>
<gene>
    <name evidence="2" type="ORF">METZ01_LOCUS149018</name>
</gene>